<keyword evidence="1" id="KW-0175">Coiled coil</keyword>
<accession>A0ABR2K1T7</accession>
<evidence type="ECO:0000313" key="2">
    <source>
        <dbReference type="EMBL" id="KAK8884432.1"/>
    </source>
</evidence>
<keyword evidence="3" id="KW-1185">Reference proteome</keyword>
<dbReference type="SUPFAM" id="SSF52058">
    <property type="entry name" value="L domain-like"/>
    <property type="match status" value="1"/>
</dbReference>
<dbReference type="InterPro" id="IPR032675">
    <property type="entry name" value="LRR_dom_sf"/>
</dbReference>
<feature type="coiled-coil region" evidence="1">
    <location>
        <begin position="331"/>
        <end position="432"/>
    </location>
</feature>
<dbReference type="EMBL" id="JAPFFF010000008">
    <property type="protein sequence ID" value="KAK8884432.1"/>
    <property type="molecule type" value="Genomic_DNA"/>
</dbReference>
<reference evidence="2 3" key="1">
    <citation type="submission" date="2024-04" db="EMBL/GenBank/DDBJ databases">
        <title>Tritrichomonas musculus Genome.</title>
        <authorList>
            <person name="Alves-Ferreira E."/>
            <person name="Grigg M."/>
            <person name="Lorenzi H."/>
            <person name="Galac M."/>
        </authorList>
    </citation>
    <scope>NUCLEOTIDE SEQUENCE [LARGE SCALE GENOMIC DNA]</scope>
    <source>
        <strain evidence="2 3">EAF2021</strain>
    </source>
</reference>
<protein>
    <recommendedName>
        <fullName evidence="4">Leucine Rich Repeat family protein</fullName>
    </recommendedName>
</protein>
<evidence type="ECO:0000313" key="3">
    <source>
        <dbReference type="Proteomes" id="UP001470230"/>
    </source>
</evidence>
<organism evidence="2 3">
    <name type="scientific">Tritrichomonas musculus</name>
    <dbReference type="NCBI Taxonomy" id="1915356"/>
    <lineage>
        <taxon>Eukaryota</taxon>
        <taxon>Metamonada</taxon>
        <taxon>Parabasalia</taxon>
        <taxon>Tritrichomonadida</taxon>
        <taxon>Tritrichomonadidae</taxon>
        <taxon>Tritrichomonas</taxon>
    </lineage>
</organism>
<proteinExistence type="predicted"/>
<name>A0ABR2K1T7_9EUKA</name>
<dbReference type="Gene3D" id="3.80.10.10">
    <property type="entry name" value="Ribonuclease Inhibitor"/>
    <property type="match status" value="1"/>
</dbReference>
<evidence type="ECO:0008006" key="4">
    <source>
        <dbReference type="Google" id="ProtNLM"/>
    </source>
</evidence>
<gene>
    <name evidence="2" type="ORF">M9Y10_043542</name>
</gene>
<feature type="coiled-coil region" evidence="1">
    <location>
        <begin position="247"/>
        <end position="281"/>
    </location>
</feature>
<dbReference type="Proteomes" id="UP001470230">
    <property type="component" value="Unassembled WGS sequence"/>
</dbReference>
<sequence>MTEYFGFSDIEDPNITELDVSGQPIISFEGISKLKNLKKLNVQNTLISSFKGAAYMSHLTEIDFRNTILCRYPFVREMCLFAFNLNLKKINGTNVSDEKNRCKNNIYKKNIEKLVRRGSFIILNPQGTFYESTNKCSYESSLRIENYNDNSVKPKVSTDEIVKNLYQSASELRKIRLENHNYQKCFRLQTAQKFNEDSIESLRNELNSLKPPIEYLRDQIRFEAQKKKDSLTISTLQSQLLDDQQKLQKTETSLRNANDSISRLQEELKKLYENKDQYLIDQVNTFCSKLNEIREENMNYNRLISENEILTSKLAKCKETVPNDRSLDFDLNKILEAAESLKNEKEQTDSKLSTLNSKIDAQAKEIEKLTAEEQAKIQAKIQIQKEIEQKMKEKINAQNDLSQTIIREREEMKKLAEEFQRKVQEIRESINEKNEPTIDDLTFIPHV</sequence>
<evidence type="ECO:0000256" key="1">
    <source>
        <dbReference type="SAM" id="Coils"/>
    </source>
</evidence>
<comment type="caution">
    <text evidence="2">The sequence shown here is derived from an EMBL/GenBank/DDBJ whole genome shotgun (WGS) entry which is preliminary data.</text>
</comment>